<evidence type="ECO:0000256" key="1">
    <source>
        <dbReference type="ARBA" id="ARBA00004613"/>
    </source>
</evidence>
<dbReference type="InterPro" id="IPR050583">
    <property type="entry name" value="Mycobacterial_A85_antigen"/>
</dbReference>
<keyword evidence="3" id="KW-1133">Transmembrane helix</keyword>
<dbReference type="InterPro" id="IPR000801">
    <property type="entry name" value="Esterase-like"/>
</dbReference>
<dbReference type="InterPro" id="IPR029058">
    <property type="entry name" value="AB_hydrolase_fold"/>
</dbReference>
<keyword evidence="2" id="KW-0964">Secreted</keyword>
<dbReference type="SUPFAM" id="SSF53474">
    <property type="entry name" value="alpha/beta-Hydrolases"/>
    <property type="match status" value="1"/>
</dbReference>
<reference evidence="4" key="2">
    <citation type="submission" date="2020-02" db="EMBL/GenBank/DDBJ databases">
        <authorList>
            <person name="Matsumoto Y."/>
            <person name="Motooka D."/>
            <person name="Nakamura S."/>
        </authorList>
    </citation>
    <scope>NUCLEOTIDE SEQUENCE</scope>
    <source>
        <strain evidence="4">JCM 12375</strain>
    </source>
</reference>
<comment type="subcellular location">
    <subcellularLocation>
        <location evidence="1">Secreted</location>
    </subcellularLocation>
</comment>
<keyword evidence="3" id="KW-0812">Transmembrane</keyword>
<evidence type="ECO:0000256" key="3">
    <source>
        <dbReference type="SAM" id="Phobius"/>
    </source>
</evidence>
<name>A0AAI8U1D9_MYCME</name>
<dbReference type="EMBL" id="AP022567">
    <property type="protein sequence ID" value="BBX37717.1"/>
    <property type="molecule type" value="Genomic_DNA"/>
</dbReference>
<reference evidence="5" key="3">
    <citation type="submission" date="2023-03" db="EMBL/GenBank/DDBJ databases">
        <title>Draft genome sequence of a Mycolicibacterium mageritense strain H4_3_1 isolated from a hybrid biological-inorganic system reactor.</title>
        <authorList>
            <person name="Feng X."/>
            <person name="Kazama D."/>
            <person name="Sato K."/>
            <person name="Kobayashi H."/>
        </authorList>
    </citation>
    <scope>NUCLEOTIDE SEQUENCE</scope>
    <source>
        <strain evidence="5">H4_3_1</strain>
    </source>
</reference>
<reference evidence="4 6" key="1">
    <citation type="journal article" date="2019" name="Emerg. Microbes Infect.">
        <title>Comprehensive subspecies identification of 175 nontuberculous mycobacteria species based on 7547 genomic profiles.</title>
        <authorList>
            <person name="Matsumoto Y."/>
            <person name="Kinjo T."/>
            <person name="Motooka D."/>
            <person name="Nabeya D."/>
            <person name="Jung N."/>
            <person name="Uechi K."/>
            <person name="Horii T."/>
            <person name="Iida T."/>
            <person name="Fujita J."/>
            <person name="Nakamura S."/>
        </authorList>
    </citation>
    <scope>NUCLEOTIDE SEQUENCE [LARGE SCALE GENOMIC DNA]</scope>
    <source>
        <strain evidence="4 6">JCM 12375</strain>
    </source>
</reference>
<organism evidence="5 7">
    <name type="scientific">Mycolicibacterium mageritense</name>
    <name type="common">Mycobacterium mageritense</name>
    <dbReference type="NCBI Taxonomy" id="53462"/>
    <lineage>
        <taxon>Bacteria</taxon>
        <taxon>Bacillati</taxon>
        <taxon>Actinomycetota</taxon>
        <taxon>Actinomycetes</taxon>
        <taxon>Mycobacteriales</taxon>
        <taxon>Mycobacteriaceae</taxon>
        <taxon>Mycolicibacterium</taxon>
    </lineage>
</organism>
<dbReference type="PANTHER" id="PTHR48098:SF1">
    <property type="entry name" value="DIACYLGLYCEROL ACYLTRANSFERASE_MYCOLYLTRANSFERASE AG85A"/>
    <property type="match status" value="1"/>
</dbReference>
<feature type="transmembrane region" description="Helical" evidence="3">
    <location>
        <begin position="12"/>
        <end position="32"/>
    </location>
</feature>
<dbReference type="Pfam" id="PF00756">
    <property type="entry name" value="Esterase"/>
    <property type="match status" value="1"/>
</dbReference>
<evidence type="ECO:0000256" key="2">
    <source>
        <dbReference type="ARBA" id="ARBA00022525"/>
    </source>
</evidence>
<feature type="transmembrane region" description="Helical" evidence="3">
    <location>
        <begin position="76"/>
        <end position="94"/>
    </location>
</feature>
<gene>
    <name evidence="5" type="ORF">hbim_06384</name>
    <name evidence="4" type="ORF">MMAGJ_69990</name>
</gene>
<dbReference type="Proteomes" id="UP000465622">
    <property type="component" value="Chromosome"/>
</dbReference>
<feature type="transmembrane region" description="Helical" evidence="3">
    <location>
        <begin position="106"/>
        <end position="129"/>
    </location>
</feature>
<evidence type="ECO:0000313" key="7">
    <source>
        <dbReference type="Proteomes" id="UP001241092"/>
    </source>
</evidence>
<evidence type="ECO:0000313" key="4">
    <source>
        <dbReference type="EMBL" id="BBX37717.1"/>
    </source>
</evidence>
<dbReference type="PANTHER" id="PTHR48098">
    <property type="entry name" value="ENTEROCHELIN ESTERASE-RELATED"/>
    <property type="match status" value="1"/>
</dbReference>
<keyword evidence="3" id="KW-0472">Membrane</keyword>
<protein>
    <submittedName>
        <fullName evidence="4">Membrane protein</fullName>
    </submittedName>
</protein>
<dbReference type="GO" id="GO:0005576">
    <property type="term" value="C:extracellular region"/>
    <property type="evidence" value="ECO:0007669"/>
    <property type="project" value="UniProtKB-SubCell"/>
</dbReference>
<dbReference type="AlphaFoldDB" id="A0AAI8U1D9"/>
<keyword evidence="6" id="KW-1185">Reference proteome</keyword>
<proteinExistence type="predicted"/>
<dbReference type="RefSeq" id="WP_036439395.1">
    <property type="nucleotide sequence ID" value="NZ_AP022567.1"/>
</dbReference>
<feature type="transmembrane region" description="Helical" evidence="3">
    <location>
        <begin position="39"/>
        <end position="60"/>
    </location>
</feature>
<accession>A0AAI8U1D9</accession>
<sequence>MTFNHHLSLMHGWVPTTVQVVTALVLIAAIGWRSRRWRLIWLPFAASIGGVLAAATYWYIEAQGLSDTSNPAPRSLWVWVALTGAAVVVLIAGWRTSRWWRRGVSTLAVPMSLLCAALALNLWVGYFPWVQTAWSQLTAGPLPDQTDEVTVTAWKREGTIPAQGTVVPVEIPNTASGFRHRGEYVYLPPAWFASNPAPKLPTVMMIGGEFNTPADWMRAGNVVKTMDDFARAHEGYAPVLVFVDPGGAFNNDTECVNGPRGNSADHLTKDVVPYMDAHYGVSPAAANWGIVGWSMGGTCAVDLAVMHPELFSAFVDIAGDAGPNSGTKAQTVDRLFGGKTAAWEAFDPATVITRHGQYQGVAGWFDVNDATGVTKTATKVSDQSKAADALCSLGSKHGIACAVVSQPGTHDWPFASHAFAAALPWLAGAIGTPQVPATGLPQSSTSATIVQTAAK</sequence>
<dbReference type="Gene3D" id="3.40.50.1820">
    <property type="entry name" value="alpha/beta hydrolase"/>
    <property type="match status" value="1"/>
</dbReference>
<dbReference type="Proteomes" id="UP001241092">
    <property type="component" value="Chromosome"/>
</dbReference>
<evidence type="ECO:0000313" key="6">
    <source>
        <dbReference type="Proteomes" id="UP000465622"/>
    </source>
</evidence>
<dbReference type="GO" id="GO:0016747">
    <property type="term" value="F:acyltransferase activity, transferring groups other than amino-acyl groups"/>
    <property type="evidence" value="ECO:0007669"/>
    <property type="project" value="TreeGrafter"/>
</dbReference>
<dbReference type="EMBL" id="AP027452">
    <property type="protein sequence ID" value="BDY32417.1"/>
    <property type="molecule type" value="Genomic_DNA"/>
</dbReference>
<evidence type="ECO:0000313" key="5">
    <source>
        <dbReference type="EMBL" id="BDY32417.1"/>
    </source>
</evidence>